<feature type="binding site" evidence="8">
    <location>
        <position position="336"/>
    </location>
    <ligand>
        <name>homogentisate</name>
        <dbReference type="ChEBI" id="CHEBI:16169"/>
    </ligand>
</feature>
<evidence type="ECO:0000256" key="4">
    <source>
        <dbReference type="ARBA" id="ARBA00022964"/>
    </source>
</evidence>
<dbReference type="EMBL" id="VSKM01000005">
    <property type="protein sequence ID" value="TYB76012.1"/>
    <property type="molecule type" value="Genomic_DNA"/>
</dbReference>
<comment type="caution">
    <text evidence="11">The sequence shown here is derived from an EMBL/GenBank/DDBJ whole genome shotgun (WGS) entry which is preliminary data.</text>
</comment>
<feature type="domain" description="Homogentisate 1,2-dioxygenase C-terminal" evidence="9">
    <location>
        <begin position="282"/>
        <end position="383"/>
    </location>
</feature>
<evidence type="ECO:0000256" key="1">
    <source>
        <dbReference type="ARBA" id="ARBA00001962"/>
    </source>
</evidence>
<dbReference type="SUPFAM" id="SSF51182">
    <property type="entry name" value="RmlC-like cupins"/>
    <property type="match status" value="1"/>
</dbReference>
<evidence type="ECO:0000313" key="12">
    <source>
        <dbReference type="Proteomes" id="UP000323324"/>
    </source>
</evidence>
<dbReference type="GO" id="GO:0004411">
    <property type="term" value="F:homogentisate 1,2-dioxygenase activity"/>
    <property type="evidence" value="ECO:0007669"/>
    <property type="project" value="InterPro"/>
</dbReference>
<keyword evidence="6 8" id="KW-0408">Iron</keyword>
<feature type="domain" description="Homogentisate 1,2-dioxygenase N-terminal" evidence="10">
    <location>
        <begin position="23"/>
        <end position="251"/>
    </location>
</feature>
<dbReference type="GO" id="GO:0005737">
    <property type="term" value="C:cytoplasm"/>
    <property type="evidence" value="ECO:0007669"/>
    <property type="project" value="TreeGrafter"/>
</dbReference>
<dbReference type="Pfam" id="PF20510">
    <property type="entry name" value="HgmA_N"/>
    <property type="match status" value="1"/>
</dbReference>
<dbReference type="InterPro" id="IPR011051">
    <property type="entry name" value="RmlC_Cupin_sf"/>
</dbReference>
<feature type="binding site" evidence="8">
    <location>
        <position position="306"/>
    </location>
    <ligand>
        <name>Fe cation</name>
        <dbReference type="ChEBI" id="CHEBI:24875"/>
    </ligand>
</feature>
<dbReference type="InterPro" id="IPR046452">
    <property type="entry name" value="HgmA_N"/>
</dbReference>
<dbReference type="AlphaFoldDB" id="A0A8H2LHD8"/>
<comment type="similarity">
    <text evidence="2">Belongs to the homogentisate dioxygenase family.</text>
</comment>
<evidence type="ECO:0000259" key="9">
    <source>
        <dbReference type="Pfam" id="PF04209"/>
    </source>
</evidence>
<evidence type="ECO:0000256" key="2">
    <source>
        <dbReference type="ARBA" id="ARBA00007757"/>
    </source>
</evidence>
<organism evidence="11 12">
    <name type="scientific">Bizionia saleffrena</name>
    <dbReference type="NCBI Taxonomy" id="291189"/>
    <lineage>
        <taxon>Bacteria</taxon>
        <taxon>Pseudomonadati</taxon>
        <taxon>Bacteroidota</taxon>
        <taxon>Flavobacteriia</taxon>
        <taxon>Flavobacteriales</taxon>
        <taxon>Flavobacteriaceae</taxon>
        <taxon>Bizionia</taxon>
    </lineage>
</organism>
<dbReference type="InterPro" id="IPR046451">
    <property type="entry name" value="HgmA_C"/>
</dbReference>
<keyword evidence="4 11" id="KW-0223">Dioxygenase</keyword>
<dbReference type="Pfam" id="PF04209">
    <property type="entry name" value="HgmA_C"/>
    <property type="match status" value="1"/>
</dbReference>
<evidence type="ECO:0000256" key="6">
    <source>
        <dbReference type="ARBA" id="ARBA00023004"/>
    </source>
</evidence>
<keyword evidence="5" id="KW-0560">Oxidoreductase</keyword>
<evidence type="ECO:0000256" key="5">
    <source>
        <dbReference type="ARBA" id="ARBA00023002"/>
    </source>
</evidence>
<reference evidence="11 12" key="1">
    <citation type="submission" date="2019-08" db="EMBL/GenBank/DDBJ databases">
        <title>Genomes of Antarctic Bizionia species.</title>
        <authorList>
            <person name="Bowman J.P."/>
        </authorList>
    </citation>
    <scope>NUCLEOTIDE SEQUENCE [LARGE SCALE GENOMIC DNA]</scope>
    <source>
        <strain evidence="11 12">HFD</strain>
    </source>
</reference>
<evidence type="ECO:0000313" key="11">
    <source>
        <dbReference type="EMBL" id="TYB76012.1"/>
    </source>
</evidence>
<evidence type="ECO:0000256" key="8">
    <source>
        <dbReference type="PIRSR" id="PIRSR605708-2"/>
    </source>
</evidence>
<dbReference type="PANTHER" id="PTHR11056:SF0">
    <property type="entry name" value="HOMOGENTISATE 1,2-DIOXYGENASE"/>
    <property type="match status" value="1"/>
</dbReference>
<dbReference type="Gene3D" id="2.60.120.10">
    <property type="entry name" value="Jelly Rolls"/>
    <property type="match status" value="1"/>
</dbReference>
<keyword evidence="3 8" id="KW-0479">Metal-binding</keyword>
<evidence type="ECO:0000256" key="3">
    <source>
        <dbReference type="ARBA" id="ARBA00022723"/>
    </source>
</evidence>
<name>A0A8H2LHD8_9FLAO</name>
<sequence length="385" mass="44640">MPFYHKLGKIPPKRHTQFRKPDGSLYAEQLFGTIGFDGMSTNSYHEHRPTQVKEIRKQYSVAPKIAKENHIQSYRLRGFQVTPENDYLESRKTVLTNSDCSIILAAPKQLQTDYFYKNSDADELIFIHKGTGKLRTHLGNLDFKYGDYLLVPRGVIYKIDFDTEDNRLFIVESRRPIYTPKRYRNYFGQLLEHSPFCERDLRQPQELETHNETGDFIIKVKKQDDIFEMVYATHPFDVVGYDGYNYPYAFSIHDFEPITGRIHQPPPVHQTFETDAFVVCSFVPRLYDYHPDSIPAPYNHSNIDSDEVLYYVDGDFMSRNDIAAGHISLHPAGIPHGPHPGATERSIGKVKTDELAVMVDTFKPLKVTEEALKIADEEYFKSWLE</sequence>
<dbReference type="GO" id="GO:0046872">
    <property type="term" value="F:metal ion binding"/>
    <property type="evidence" value="ECO:0007669"/>
    <property type="project" value="UniProtKB-KW"/>
</dbReference>
<accession>A0A8H2LHD8</accession>
<feature type="binding site" evidence="8">
    <location>
        <position position="336"/>
    </location>
    <ligand>
        <name>Fe cation</name>
        <dbReference type="ChEBI" id="CHEBI:24875"/>
    </ligand>
</feature>
<feature type="active site" description="Proton acceptor" evidence="7">
    <location>
        <position position="263"/>
    </location>
</feature>
<dbReference type="GO" id="GO:0006570">
    <property type="term" value="P:tyrosine metabolic process"/>
    <property type="evidence" value="ECO:0007669"/>
    <property type="project" value="InterPro"/>
</dbReference>
<dbReference type="InterPro" id="IPR014710">
    <property type="entry name" value="RmlC-like_jellyroll"/>
</dbReference>
<dbReference type="RefSeq" id="WP_148369368.1">
    <property type="nucleotide sequence ID" value="NZ_VSKM01000005.1"/>
</dbReference>
<protein>
    <submittedName>
        <fullName evidence="11">Homogentisate 1,2-dioxygenase</fullName>
    </submittedName>
</protein>
<keyword evidence="12" id="KW-1185">Reference proteome</keyword>
<gene>
    <name evidence="11" type="ORF">ES676_06055</name>
</gene>
<proteinExistence type="inferred from homology"/>
<dbReference type="PANTHER" id="PTHR11056">
    <property type="entry name" value="HOMOGENTISATE 1,2-DIOXYGENASE"/>
    <property type="match status" value="1"/>
</dbReference>
<evidence type="ECO:0000259" key="10">
    <source>
        <dbReference type="Pfam" id="PF20510"/>
    </source>
</evidence>
<dbReference type="InterPro" id="IPR005708">
    <property type="entry name" value="Homogentis_dOase"/>
</dbReference>
<feature type="binding site" evidence="8">
    <location>
        <position position="300"/>
    </location>
    <ligand>
        <name>Fe cation</name>
        <dbReference type="ChEBI" id="CHEBI:24875"/>
    </ligand>
</feature>
<comment type="cofactor">
    <cofactor evidence="1 8">
        <name>Fe cation</name>
        <dbReference type="ChEBI" id="CHEBI:24875"/>
    </cofactor>
</comment>
<dbReference type="GO" id="GO:0006559">
    <property type="term" value="P:L-phenylalanine catabolic process"/>
    <property type="evidence" value="ECO:0007669"/>
    <property type="project" value="InterPro"/>
</dbReference>
<dbReference type="Proteomes" id="UP000323324">
    <property type="component" value="Unassembled WGS sequence"/>
</dbReference>
<evidence type="ECO:0000256" key="7">
    <source>
        <dbReference type="PIRSR" id="PIRSR605708-1"/>
    </source>
</evidence>